<evidence type="ECO:0000313" key="1">
    <source>
        <dbReference type="EMBL" id="TCP43927.1"/>
    </source>
</evidence>
<keyword evidence="2" id="KW-1185">Reference proteome</keyword>
<dbReference type="RefSeq" id="WP_132460093.1">
    <property type="nucleotide sequence ID" value="NZ_SLXP01000001.1"/>
</dbReference>
<dbReference type="AlphaFoldDB" id="A0A4R2Q5M2"/>
<organism evidence="1 2">
    <name type="scientific">Rhodovulum marinum</name>
    <dbReference type="NCBI Taxonomy" id="320662"/>
    <lineage>
        <taxon>Bacteria</taxon>
        <taxon>Pseudomonadati</taxon>
        <taxon>Pseudomonadota</taxon>
        <taxon>Alphaproteobacteria</taxon>
        <taxon>Rhodobacterales</taxon>
        <taxon>Paracoccaceae</taxon>
        <taxon>Rhodovulum</taxon>
    </lineage>
</organism>
<proteinExistence type="predicted"/>
<dbReference type="EMBL" id="SLXP01000001">
    <property type="protein sequence ID" value="TCP43927.1"/>
    <property type="molecule type" value="Genomic_DNA"/>
</dbReference>
<comment type="caution">
    <text evidence="1">The sequence shown here is derived from an EMBL/GenBank/DDBJ whole genome shotgun (WGS) entry which is preliminary data.</text>
</comment>
<evidence type="ECO:0000313" key="2">
    <source>
        <dbReference type="Proteomes" id="UP000294835"/>
    </source>
</evidence>
<accession>A0A4R2Q5M2</accession>
<dbReference type="OrthoDB" id="10016354at2"/>
<reference evidence="1 2" key="1">
    <citation type="submission" date="2019-03" db="EMBL/GenBank/DDBJ databases">
        <title>Genomic Encyclopedia of Type Strains, Phase IV (KMG-IV): sequencing the most valuable type-strain genomes for metagenomic binning, comparative biology and taxonomic classification.</title>
        <authorList>
            <person name="Goeker M."/>
        </authorList>
    </citation>
    <scope>NUCLEOTIDE SEQUENCE [LARGE SCALE GENOMIC DNA]</scope>
    <source>
        <strain evidence="1 2">DSM 18063</strain>
    </source>
</reference>
<dbReference type="Proteomes" id="UP000294835">
    <property type="component" value="Unassembled WGS sequence"/>
</dbReference>
<name>A0A4R2Q5M2_9RHOB</name>
<sequence length="200" mass="20669">MILENLRAVNRHGGILARNTATGVDVYLKPGDLVHDLALSGQLGPVAPYIEPPKPEAPPKYATAAEALAAMVAWAEEFAAPLVRAVPAEERLSWPIKEAAARAYLAGSASSADLDFLSGEATITGETLDELAAKVIARAETFRAGAAALAGLRRKVTAQIEAVEDPHQYEPTLLAAAEEARATAIALGLGPALGLEGAGS</sequence>
<protein>
    <submittedName>
        <fullName evidence="1">Uncharacterized protein</fullName>
    </submittedName>
</protein>
<gene>
    <name evidence="1" type="ORF">EV662_10110</name>
</gene>